<evidence type="ECO:0000256" key="4">
    <source>
        <dbReference type="ARBA" id="ARBA00022771"/>
    </source>
</evidence>
<dbReference type="Pfam" id="PF00096">
    <property type="entry name" value="zf-C2H2"/>
    <property type="match status" value="4"/>
</dbReference>
<feature type="region of interest" description="Disordered" evidence="8">
    <location>
        <begin position="1"/>
        <end position="25"/>
    </location>
</feature>
<feature type="compositionally biased region" description="Polar residues" evidence="8">
    <location>
        <begin position="444"/>
        <end position="473"/>
    </location>
</feature>
<dbReference type="GO" id="GO:0008270">
    <property type="term" value="F:zinc ion binding"/>
    <property type="evidence" value="ECO:0007669"/>
    <property type="project" value="UniProtKB-KW"/>
</dbReference>
<evidence type="ECO:0000256" key="8">
    <source>
        <dbReference type="SAM" id="MobiDB-lite"/>
    </source>
</evidence>
<keyword evidence="3" id="KW-0677">Repeat</keyword>
<feature type="domain" description="C2H2-type" evidence="9">
    <location>
        <begin position="815"/>
        <end position="842"/>
    </location>
</feature>
<dbReference type="GeneID" id="20327764"/>
<evidence type="ECO:0000256" key="2">
    <source>
        <dbReference type="ARBA" id="ARBA00022723"/>
    </source>
</evidence>
<dbReference type="FunFam" id="3.30.160.60:FF:000446">
    <property type="entry name" value="Zinc finger protein"/>
    <property type="match status" value="1"/>
</dbReference>
<comment type="subcellular location">
    <subcellularLocation>
        <location evidence="1">Nucleus</location>
    </subcellularLocation>
</comment>
<protein>
    <recommendedName>
        <fullName evidence="9">C2H2-type domain-containing protein</fullName>
    </recommendedName>
</protein>
<keyword evidence="2" id="KW-0479">Metal-binding</keyword>
<dbReference type="InterPro" id="IPR036236">
    <property type="entry name" value="Znf_C2H2_sf"/>
</dbReference>
<sequence length="1553" mass="162946">VKASRNVTDGGIPCTTPTDTHPVSLSGHVTPKLTLSGPLQSVVKQQDPMNVNLSTHLSSRPTSFSTPSSASHAAHLIHFTDDFDLPSMKPIGGSPLMDDDDDDMRSLLAAAAAVAASVSPGSPHLRSSSSGLNTPPDTRVCRPLDVELDGSVKTNVERSEHGLHTAGGAALLVSRLNSTAAALAKAEDPLGLQLIPSNTSIGGFSPNNAMENYTSTLGVSSPASQFFTISSSLTSECRILPTSRDSPLHTNSLASSIKFPSPSRDPFICNSTFVRETSSPSTLSTPPQPHPKQSFVDFDVPCQNQRHSAETVATTTCSSFPTAPSHYSQPNFGRVTDASVVRSVAATTAVSDSTWACPTSPLLLPTTVLSDKQGISPNTVGPNSHIPTTSVSSPFPHDDCFPITSTLPLKTESPTRIAALVTSETVLTNKMTLATVDNKPPRNSCDTPVYPSSNLHTLGGRNTPSRSTDNSVPSIPAVDHQFGDMDSNANKTQPAVNSENRNITCDHSPMNPTTNNSPYSGSGPAQSDLVHSPGSQLNFLNSHAPDTLGSHSGELCFLNRDASKSNDISDIDVLISTAEEPSPIPNNTVNNGDHPDEDTACDEAEYVSAAVAAVEDVVYALAGNRKPDPALEVDPSLEGTGTDRILTLSLAPINTSSVLSNSGLEANGSDTHDLYSCWLLFLVYNEVSACYQLDSRSFLDHFFSICSSLHHISSFANIQSSENISPNGMDEAPDSQTTTSAVNIAPSTNWERLDNKGDFPCSACNRVFSQKALLLKHRIMHDEPKHTCDTCGRCFVREDKLKRHVMSIHTTEKPHVCGICTKAFSRKDKLKDHLKHHERAARNFECQQCQQPFVQKSDLNRHIRGVHQGEPGVGINMGTKRRAPGLAPVKLNKKKSKSNGSLISAGNTSPSSADQLASQPNRIALKSVNGRSSQASACLRTKLEDGGSPSQPSSTVLDSSLSANSVTASIAAAAAAAGLNTFPPAPTAHASTPVFVTGAASGLMLPTMTLTQAAAQHHLVQQQQAAAAAAAAVMLPGGAMTTITQATHPSVFALQHQQHQQALQQQQQQFFAMAAVPTNLTQSSATAQEQQQRQQSAASAVQQQFHLQPELKAVATPSGPMMVWTRIAAANQAAQAHPLAGHAVFPQMVGFHPAGAQQQLQQHLQQQQAVAAQQQQQLLQQHHASYAAAAAAAAAAGTQLVAVSGHQQVVGAGQAGVANLQASPVQQFQLHQQAQQIQQQQAAALAARQQAAHNLLFPTSGSAAGTAPASFFCNPTEGMPAGLILASSADPASFALAAAAQAQAAAAAAAAQQQTGATNGTVLPAVSANALSASALAAATGLQVVAGYSDAQHAVAHQQAQQQQLLLQQQHQQRLAAVAAAASAVQPNGVPTSNSVTTLTSTNGSGGGVDNNTSTSVQEGQILQQTNAQLAMTQPDSAVAMNKAFEQNSYLCAMDSAMACVLDPNLRDNFGPTNWIIVSAVSESTTFARTVLTKSSEGQEVIGLELRADEFVVVRLMAANPAGASELVDTRWPSEPIDLSAFPQTVFVYILDG</sequence>
<evidence type="ECO:0000256" key="3">
    <source>
        <dbReference type="ARBA" id="ARBA00022737"/>
    </source>
</evidence>
<dbReference type="GO" id="GO:0005634">
    <property type="term" value="C:nucleus"/>
    <property type="evidence" value="ECO:0007669"/>
    <property type="project" value="UniProtKB-SubCell"/>
</dbReference>
<dbReference type="RefSeq" id="XP_009167883.1">
    <property type="nucleotide sequence ID" value="XM_009169619.1"/>
</dbReference>
<feature type="region of interest" description="Disordered" evidence="8">
    <location>
        <begin position="118"/>
        <end position="139"/>
    </location>
</feature>
<accession>A0A074ZRD9</accession>
<keyword evidence="6" id="KW-0539">Nucleus</keyword>
<feature type="region of interest" description="Disordered" evidence="8">
    <location>
        <begin position="434"/>
        <end position="545"/>
    </location>
</feature>
<dbReference type="Proteomes" id="UP000054324">
    <property type="component" value="Unassembled WGS sequence"/>
</dbReference>
<feature type="domain" description="C2H2-type" evidence="9">
    <location>
        <begin position="844"/>
        <end position="872"/>
    </location>
</feature>
<evidence type="ECO:0000256" key="7">
    <source>
        <dbReference type="PROSITE-ProRule" id="PRU00042"/>
    </source>
</evidence>
<dbReference type="GO" id="GO:0000981">
    <property type="term" value="F:DNA-binding transcription factor activity, RNA polymerase II-specific"/>
    <property type="evidence" value="ECO:0007669"/>
    <property type="project" value="TreeGrafter"/>
</dbReference>
<feature type="non-terminal residue" evidence="10">
    <location>
        <position position="1"/>
    </location>
</feature>
<keyword evidence="4 7" id="KW-0863">Zinc-finger</keyword>
<feature type="compositionally biased region" description="Low complexity" evidence="8">
    <location>
        <begin position="118"/>
        <end position="132"/>
    </location>
</feature>
<dbReference type="STRING" id="6198.A0A074ZRD9"/>
<gene>
    <name evidence="10" type="ORF">T265_13597</name>
</gene>
<feature type="domain" description="C2H2-type" evidence="9">
    <location>
        <begin position="786"/>
        <end position="814"/>
    </location>
</feature>
<proteinExistence type="predicted"/>
<dbReference type="SUPFAM" id="SSF57667">
    <property type="entry name" value="beta-beta-alpha zinc fingers"/>
    <property type="match status" value="2"/>
</dbReference>
<evidence type="ECO:0000313" key="10">
    <source>
        <dbReference type="EMBL" id="KER28392.1"/>
    </source>
</evidence>
<dbReference type="Gene3D" id="3.30.160.60">
    <property type="entry name" value="Classic Zinc Finger"/>
    <property type="match status" value="3"/>
</dbReference>
<evidence type="ECO:0000259" key="9">
    <source>
        <dbReference type="PROSITE" id="PS50157"/>
    </source>
</evidence>
<dbReference type="InterPro" id="IPR013087">
    <property type="entry name" value="Znf_C2H2_type"/>
</dbReference>
<reference evidence="10 11" key="1">
    <citation type="submission" date="2013-11" db="EMBL/GenBank/DDBJ databases">
        <title>Opisthorchis viverrini - life in the bile duct.</title>
        <authorList>
            <person name="Young N.D."/>
            <person name="Nagarajan N."/>
            <person name="Lin S.J."/>
            <person name="Korhonen P.K."/>
            <person name="Jex A.R."/>
            <person name="Hall R.S."/>
            <person name="Safavi-Hemami H."/>
            <person name="Kaewkong W."/>
            <person name="Bertrand D."/>
            <person name="Gao S."/>
            <person name="Seet Q."/>
            <person name="Wongkham S."/>
            <person name="Teh B.T."/>
            <person name="Wongkham C."/>
            <person name="Intapan P.M."/>
            <person name="Maleewong W."/>
            <person name="Yang X."/>
            <person name="Hu M."/>
            <person name="Wang Z."/>
            <person name="Hofmann A."/>
            <person name="Sternberg P.W."/>
            <person name="Tan P."/>
            <person name="Wang J."/>
            <person name="Gasser R.B."/>
        </authorList>
    </citation>
    <scope>NUCLEOTIDE SEQUENCE [LARGE SCALE GENOMIC DNA]</scope>
</reference>
<feature type="region of interest" description="Disordered" evidence="8">
    <location>
        <begin position="1082"/>
        <end position="1101"/>
    </location>
</feature>
<dbReference type="PROSITE" id="PS50157">
    <property type="entry name" value="ZINC_FINGER_C2H2_2"/>
    <property type="match status" value="4"/>
</dbReference>
<dbReference type="OrthoDB" id="10072647at2759"/>
<keyword evidence="11" id="KW-1185">Reference proteome</keyword>
<dbReference type="PANTHER" id="PTHR24394">
    <property type="entry name" value="ZINC FINGER PROTEIN"/>
    <property type="match status" value="1"/>
</dbReference>
<evidence type="ECO:0000256" key="5">
    <source>
        <dbReference type="ARBA" id="ARBA00022833"/>
    </source>
</evidence>
<name>A0A074ZRD9_OPIVI</name>
<keyword evidence="5" id="KW-0862">Zinc</keyword>
<dbReference type="PROSITE" id="PS00028">
    <property type="entry name" value="ZINC_FINGER_C2H2_1"/>
    <property type="match status" value="4"/>
</dbReference>
<feature type="region of interest" description="Disordered" evidence="8">
    <location>
        <begin position="868"/>
        <end position="917"/>
    </location>
</feature>
<dbReference type="PANTHER" id="PTHR24394:SF29">
    <property type="entry name" value="MYONEURIN"/>
    <property type="match status" value="1"/>
</dbReference>
<feature type="domain" description="C2H2-type" evidence="9">
    <location>
        <begin position="759"/>
        <end position="786"/>
    </location>
</feature>
<feature type="compositionally biased region" description="Polar residues" evidence="8">
    <location>
        <begin position="905"/>
        <end position="917"/>
    </location>
</feature>
<dbReference type="SMART" id="SM00355">
    <property type="entry name" value="ZnF_C2H2"/>
    <property type="match status" value="4"/>
</dbReference>
<dbReference type="EMBL" id="KL596700">
    <property type="protein sequence ID" value="KER28392.1"/>
    <property type="molecule type" value="Genomic_DNA"/>
</dbReference>
<organism evidence="10 11">
    <name type="scientific">Opisthorchis viverrini</name>
    <name type="common">Southeast Asian liver fluke</name>
    <dbReference type="NCBI Taxonomy" id="6198"/>
    <lineage>
        <taxon>Eukaryota</taxon>
        <taxon>Metazoa</taxon>
        <taxon>Spiralia</taxon>
        <taxon>Lophotrochozoa</taxon>
        <taxon>Platyhelminthes</taxon>
        <taxon>Trematoda</taxon>
        <taxon>Digenea</taxon>
        <taxon>Opisthorchiida</taxon>
        <taxon>Opisthorchiata</taxon>
        <taxon>Opisthorchiidae</taxon>
        <taxon>Opisthorchis</taxon>
    </lineage>
</organism>
<evidence type="ECO:0000256" key="1">
    <source>
        <dbReference type="ARBA" id="ARBA00004123"/>
    </source>
</evidence>
<dbReference type="CTD" id="20327764"/>
<feature type="compositionally biased region" description="Polar residues" evidence="8">
    <location>
        <begin position="487"/>
        <end position="525"/>
    </location>
</feature>
<evidence type="ECO:0000313" key="11">
    <source>
        <dbReference type="Proteomes" id="UP000054324"/>
    </source>
</evidence>
<dbReference type="KEGG" id="ovi:T265_13597"/>
<evidence type="ECO:0000256" key="6">
    <source>
        <dbReference type="ARBA" id="ARBA00023242"/>
    </source>
</evidence>